<dbReference type="Gene3D" id="1.20.1280.50">
    <property type="match status" value="1"/>
</dbReference>
<dbReference type="InterPro" id="IPR036047">
    <property type="entry name" value="F-box-like_dom_sf"/>
</dbReference>
<dbReference type="EMBL" id="JBANAX010000727">
    <property type="protein sequence ID" value="KAL1195531.1"/>
    <property type="molecule type" value="Genomic_DNA"/>
</dbReference>
<evidence type="ECO:0000313" key="3">
    <source>
        <dbReference type="EMBL" id="KAL1195531.1"/>
    </source>
</evidence>
<dbReference type="InterPro" id="IPR001810">
    <property type="entry name" value="F-box_dom"/>
</dbReference>
<evidence type="ECO:0000259" key="2">
    <source>
        <dbReference type="SMART" id="SM00256"/>
    </source>
</evidence>
<name>A0ABD0ZNG5_CARAN</name>
<accession>A0ABD0ZNG5</accession>
<dbReference type="PANTHER" id="PTHR31111">
    <property type="entry name" value="BNAA05G37150D PROTEIN-RELATED"/>
    <property type="match status" value="1"/>
</dbReference>
<dbReference type="SMART" id="SM00256">
    <property type="entry name" value="FBOX"/>
    <property type="match status" value="1"/>
</dbReference>
<feature type="region of interest" description="Disordered" evidence="1">
    <location>
        <begin position="1"/>
        <end position="29"/>
    </location>
</feature>
<proteinExistence type="predicted"/>
<dbReference type="SUPFAM" id="SSF81383">
    <property type="entry name" value="F-box domain"/>
    <property type="match status" value="1"/>
</dbReference>
<protein>
    <submittedName>
        <fullName evidence="3">F-box protein</fullName>
    </submittedName>
</protein>
<dbReference type="AlphaFoldDB" id="A0ABD0ZNG5"/>
<organism evidence="3 4">
    <name type="scientific">Cardamine amara subsp. amara</name>
    <dbReference type="NCBI Taxonomy" id="228776"/>
    <lineage>
        <taxon>Eukaryota</taxon>
        <taxon>Viridiplantae</taxon>
        <taxon>Streptophyta</taxon>
        <taxon>Embryophyta</taxon>
        <taxon>Tracheophyta</taxon>
        <taxon>Spermatophyta</taxon>
        <taxon>Magnoliopsida</taxon>
        <taxon>eudicotyledons</taxon>
        <taxon>Gunneridae</taxon>
        <taxon>Pentapetalae</taxon>
        <taxon>rosids</taxon>
        <taxon>malvids</taxon>
        <taxon>Brassicales</taxon>
        <taxon>Brassicaceae</taxon>
        <taxon>Cardamineae</taxon>
        <taxon>Cardamine</taxon>
    </lineage>
</organism>
<dbReference type="Proteomes" id="UP001558713">
    <property type="component" value="Unassembled WGS sequence"/>
</dbReference>
<sequence>MDEQEKCKGEMQRVTHDKNDDVKDRSQPHPIPLDLMLEILSRLPAQSIGRSRCVSKLWSSFSTLQRFINSYATRSSARPPSFFSYSV</sequence>
<dbReference type="PANTHER" id="PTHR31111:SF138">
    <property type="entry name" value="F-BOX ASSOCIATED DOMAIN-CONTAINING PROTEIN"/>
    <property type="match status" value="1"/>
</dbReference>
<gene>
    <name evidence="3" type="ORF">V5N11_030798</name>
</gene>
<comment type="caution">
    <text evidence="3">The sequence shown here is derived from an EMBL/GenBank/DDBJ whole genome shotgun (WGS) entry which is preliminary data.</text>
</comment>
<feature type="domain" description="F-box" evidence="2">
    <location>
        <begin position="31"/>
        <end position="71"/>
    </location>
</feature>
<evidence type="ECO:0000256" key="1">
    <source>
        <dbReference type="SAM" id="MobiDB-lite"/>
    </source>
</evidence>
<feature type="compositionally biased region" description="Basic and acidic residues" evidence="1">
    <location>
        <begin position="1"/>
        <end position="27"/>
    </location>
</feature>
<keyword evidence="4" id="KW-1185">Reference proteome</keyword>
<evidence type="ECO:0000313" key="4">
    <source>
        <dbReference type="Proteomes" id="UP001558713"/>
    </source>
</evidence>
<dbReference type="Pfam" id="PF00646">
    <property type="entry name" value="F-box"/>
    <property type="match status" value="1"/>
</dbReference>
<reference evidence="3 4" key="1">
    <citation type="submission" date="2024-04" db="EMBL/GenBank/DDBJ databases">
        <title>Genome assembly C_amara_ONT_v2.</title>
        <authorList>
            <person name="Yant L."/>
            <person name="Moore C."/>
            <person name="Slenker M."/>
        </authorList>
    </citation>
    <scope>NUCLEOTIDE SEQUENCE [LARGE SCALE GENOMIC DNA]</scope>
    <source>
        <tissue evidence="3">Leaf</tissue>
    </source>
</reference>